<evidence type="ECO:0000313" key="13">
    <source>
        <dbReference type="EMBL" id="CAH2350674.1"/>
    </source>
</evidence>
<feature type="transmembrane region" description="Helical" evidence="11">
    <location>
        <begin position="1228"/>
        <end position="1247"/>
    </location>
</feature>
<dbReference type="Pfam" id="PF02364">
    <property type="entry name" value="Glucan_synthase"/>
    <property type="match status" value="1"/>
</dbReference>
<feature type="transmembrane region" description="Helical" evidence="11">
    <location>
        <begin position="463"/>
        <end position="482"/>
    </location>
</feature>
<evidence type="ECO:0000256" key="6">
    <source>
        <dbReference type="ARBA" id="ARBA00022692"/>
    </source>
</evidence>
<feature type="transmembrane region" description="Helical" evidence="11">
    <location>
        <begin position="494"/>
        <end position="513"/>
    </location>
</feature>
<dbReference type="SMART" id="SM01205">
    <property type="entry name" value="FKS1_dom1"/>
    <property type="match status" value="1"/>
</dbReference>
<evidence type="ECO:0000256" key="3">
    <source>
        <dbReference type="ARBA" id="ARBA00012589"/>
    </source>
</evidence>
<dbReference type="Proteomes" id="UP000837801">
    <property type="component" value="Unassembled WGS sequence"/>
</dbReference>
<evidence type="ECO:0000256" key="9">
    <source>
        <dbReference type="ARBA" id="ARBA00031935"/>
    </source>
</evidence>
<evidence type="ECO:0000256" key="1">
    <source>
        <dbReference type="ARBA" id="ARBA00004141"/>
    </source>
</evidence>
<comment type="similarity">
    <text evidence="2">Belongs to the glycosyltransferase 48 family.</text>
</comment>
<dbReference type="GO" id="GO:0000148">
    <property type="term" value="C:1,3-beta-D-glucan synthase complex"/>
    <property type="evidence" value="ECO:0007669"/>
    <property type="project" value="InterPro"/>
</dbReference>
<feature type="transmembrane region" description="Helical" evidence="11">
    <location>
        <begin position="1371"/>
        <end position="1391"/>
    </location>
</feature>
<evidence type="ECO:0000256" key="7">
    <source>
        <dbReference type="ARBA" id="ARBA00022989"/>
    </source>
</evidence>
<evidence type="ECO:0000256" key="4">
    <source>
        <dbReference type="ARBA" id="ARBA00022676"/>
    </source>
</evidence>
<name>A0A9P0QLE4_9ASCO</name>
<dbReference type="InterPro" id="IPR026899">
    <property type="entry name" value="FKS1-like_dom1"/>
</dbReference>
<keyword evidence="4" id="KW-0328">Glycosyltransferase</keyword>
<feature type="domain" description="1,3-beta-glucan synthase component FKS1-like" evidence="12">
    <location>
        <begin position="229"/>
        <end position="340"/>
    </location>
</feature>
<evidence type="ECO:0000256" key="2">
    <source>
        <dbReference type="ARBA" id="ARBA00009040"/>
    </source>
</evidence>
<dbReference type="PANTHER" id="PTHR12741:SF97">
    <property type="entry name" value="1,3-BETA-GLUCAN SYNTHASE"/>
    <property type="match status" value="1"/>
</dbReference>
<organism evidence="13 14">
    <name type="scientific">[Candida] railenensis</name>
    <dbReference type="NCBI Taxonomy" id="45579"/>
    <lineage>
        <taxon>Eukaryota</taxon>
        <taxon>Fungi</taxon>
        <taxon>Dikarya</taxon>
        <taxon>Ascomycota</taxon>
        <taxon>Saccharomycotina</taxon>
        <taxon>Pichiomycetes</taxon>
        <taxon>Debaryomycetaceae</taxon>
        <taxon>Kurtzmaniella</taxon>
    </lineage>
</organism>
<keyword evidence="5" id="KW-0808">Transferase</keyword>
<dbReference type="InterPro" id="IPR056261">
    <property type="entry name" value="FKS1-like_dom2"/>
</dbReference>
<dbReference type="OrthoDB" id="1880850at2759"/>
<keyword evidence="7 11" id="KW-1133">Transmembrane helix</keyword>
<dbReference type="GO" id="GO:0005886">
    <property type="term" value="C:plasma membrane"/>
    <property type="evidence" value="ECO:0007669"/>
    <property type="project" value="TreeGrafter"/>
</dbReference>
<dbReference type="GO" id="GO:0006075">
    <property type="term" value="P:(1-&gt;3)-beta-D-glucan biosynthetic process"/>
    <property type="evidence" value="ECO:0007669"/>
    <property type="project" value="InterPro"/>
</dbReference>
<dbReference type="Pfam" id="PF14288">
    <property type="entry name" value="FKS1_dom1"/>
    <property type="match status" value="1"/>
</dbReference>
<proteinExistence type="inferred from homology"/>
<evidence type="ECO:0000259" key="12">
    <source>
        <dbReference type="SMART" id="SM01205"/>
    </source>
</evidence>
<evidence type="ECO:0000256" key="10">
    <source>
        <dbReference type="ARBA" id="ARBA00047777"/>
    </source>
</evidence>
<feature type="transmembrane region" description="Helical" evidence="11">
    <location>
        <begin position="1573"/>
        <end position="1596"/>
    </location>
</feature>
<gene>
    <name evidence="13" type="ORF">CLIB1423_02S02542</name>
</gene>
<dbReference type="EMBL" id="CAKXYY010000002">
    <property type="protein sequence ID" value="CAH2350674.1"/>
    <property type="molecule type" value="Genomic_DNA"/>
</dbReference>
<dbReference type="Pfam" id="PF23605">
    <property type="entry name" value="FKS1_dom2"/>
    <property type="match status" value="1"/>
</dbReference>
<evidence type="ECO:0000256" key="8">
    <source>
        <dbReference type="ARBA" id="ARBA00023136"/>
    </source>
</evidence>
<feature type="transmembrane region" description="Helical" evidence="11">
    <location>
        <begin position="1602"/>
        <end position="1627"/>
    </location>
</feature>
<feature type="transmembrane region" description="Helical" evidence="11">
    <location>
        <begin position="426"/>
        <end position="448"/>
    </location>
</feature>
<comment type="caution">
    <text evidence="13">The sequence shown here is derived from an EMBL/GenBank/DDBJ whole genome shotgun (WGS) entry which is preliminary data.</text>
</comment>
<evidence type="ECO:0000256" key="11">
    <source>
        <dbReference type="SAM" id="Phobius"/>
    </source>
</evidence>
<dbReference type="GO" id="GO:0003843">
    <property type="term" value="F:1,3-beta-D-glucan synthase activity"/>
    <property type="evidence" value="ECO:0007669"/>
    <property type="project" value="UniProtKB-EC"/>
</dbReference>
<keyword evidence="14" id="KW-1185">Reference proteome</keyword>
<evidence type="ECO:0000313" key="14">
    <source>
        <dbReference type="Proteomes" id="UP000837801"/>
    </source>
</evidence>
<dbReference type="PANTHER" id="PTHR12741">
    <property type="entry name" value="LYST-INTERACTING PROTEIN LIP5 DOPAMINE RESPONSIVE PROTEIN DRG-1"/>
    <property type="match status" value="1"/>
</dbReference>
<feature type="transmembrane region" description="Helical" evidence="11">
    <location>
        <begin position="1730"/>
        <end position="1755"/>
    </location>
</feature>
<feature type="transmembrane region" description="Helical" evidence="11">
    <location>
        <begin position="1536"/>
        <end position="1561"/>
    </location>
</feature>
<comment type="catalytic activity">
    <reaction evidence="10">
        <text>[(1-&gt;3)-beta-D-glucosyl](n) + UDP-alpha-D-glucose = [(1-&gt;3)-beta-D-glucosyl](n+1) + UDP + H(+)</text>
        <dbReference type="Rhea" id="RHEA:21476"/>
        <dbReference type="Rhea" id="RHEA-COMP:11146"/>
        <dbReference type="Rhea" id="RHEA-COMP:14303"/>
        <dbReference type="ChEBI" id="CHEBI:15378"/>
        <dbReference type="ChEBI" id="CHEBI:37671"/>
        <dbReference type="ChEBI" id="CHEBI:58223"/>
        <dbReference type="ChEBI" id="CHEBI:58885"/>
        <dbReference type="EC" id="2.4.1.34"/>
    </reaction>
</comment>
<dbReference type="GO" id="GO:0051278">
    <property type="term" value="P:fungal-type cell wall polysaccharide biosynthetic process"/>
    <property type="evidence" value="ECO:0007669"/>
    <property type="project" value="TreeGrafter"/>
</dbReference>
<feature type="transmembrane region" description="Helical" evidence="11">
    <location>
        <begin position="1397"/>
        <end position="1415"/>
    </location>
</feature>
<accession>A0A9P0QLE4</accession>
<reference evidence="13" key="1">
    <citation type="submission" date="2022-03" db="EMBL/GenBank/DDBJ databases">
        <authorList>
            <person name="Legras J.-L."/>
            <person name="Devillers H."/>
            <person name="Grondin C."/>
        </authorList>
    </citation>
    <scope>NUCLEOTIDE SEQUENCE</scope>
    <source>
        <strain evidence="13">CLIB 1423</strain>
    </source>
</reference>
<feature type="transmembrane region" description="Helical" evidence="11">
    <location>
        <begin position="387"/>
        <end position="406"/>
    </location>
</feature>
<keyword evidence="8 11" id="KW-0472">Membrane</keyword>
<dbReference type="EC" id="2.4.1.34" evidence="3"/>
<sequence>MPDTFIKYNNFSKEDEDQKTLFEHAYGGEFSDNQIGGISAIPTAIPLSGFNTPYVPSGRWNDLGKLCYGQNDSHATRNPGEKLAEKNIHEVSMKAYDTYPSWSGKVPISKQEVEAIFLQLTEIFGFQFDSTKNMFDYFMRQLDSRASRKTPSAALKSLHSDYISGINANFRKWYFASQMDLADSVGFDNFTSDGRVKPRADKFAEDLQFHSLKQAESRWTANMNSLSATDCVIQVALYLLCWGEANNIRFMPECLCFIFKCCNDFYYSLDVDSPVKNVTSSFLDHAITPLYNYYRDQSYTMVDGKLTRLDKDHKDIIGYDDMNQFFWNSRSLKGLTLKDKHKTKLMKLHQSVRYLKLNEVSWKKAFRKSFKEKRSWSHALVNFNRIWIIHISVFWLYTVYNSPTFYTKDYKQTLDNRPTTQMKLTIMSLSGGIASSIDIICLFLELSFVPRDWPGASPFLKRFFILLGIFILNVTPTAYLLAFHPLDYVNKYGIILTSFQFVFAILTVLYLSITPTCYLFGNEGDKTDRRYYANRVFNAFYYELKGTDRMASFGIWVSIFISKFIESYFFLTLSLKDPVRELSTMKLNRCPGDVWLGSWVCSKQALLVLCLVYVTDLVLFFLDTYLWYIIWNTIFSVCRSFYIGVSLWTPWKNIYSRLPKRILTKITSTRGNKNVNSKTLISEIWNSIIISMYREHLLSIEHISKLIYQHIPDTETDNGYILKEPIFFISQEDQSLNVSTLGGHSEAQRRITFFAQSLSTPMPEVCSVNAMPSFSVLIPHYSEKITLTLKEIIKEEDQYSHITMLEYLKQLHPFEWECFIKDTKMLAEEFESSENSPADLLDYKKVEDISYHSVGYKIGTPEYTLRTRIWASLRSQTLYRTISGFMNYPRAIKLLYDVETNTGNTSKETEAIKFEEAAIMALRKFRLIVSMQRLSNFNEDEKESTEFLLRAYPELQIAYLEQELNPETGEIEFYSSLIDGSSAIFENGDRKPKYRIRLSGNPILGDGKSDNQNHAIIFSRGEYIQLVDANQDNYLEECLKIRNVLAEFEDLPHSYTDDPCSTADVEGTIFEHPVAIIGTREYIFSENIGILGDVAAGKEQTFGTLFARTLAHIGGKLHYGHPDFLNTIFMTTRGGISKAQKGLHLNEDIYAGMNAVMRGGRIKHCEYVQCGKGRDLGFGSILNFTTKIGAGMGEQMLSREYFHLGTRLPLDRFLSFYYAHPGFHLNNVFIMLSIKLFLFVGVNLAALTNESTICEYNKNRPITDLRKPAGCYNLIPVVEWLERCIFSIFIVFAISFIPLCVQELTERGFYKATTRLGKHFASFSPLFEVFVCRIYAQSLVSDINIGGARYIATGRGFATIRVPFSILYTRFACESLYFGAILCLLVLYTSISMWTAPLIYFWVTIVGLLICPCLFNPNQFSWNDFFLDYREFVKWLHRGNSKSRNYSWIGYTRMARSKITGVKQTIKKKGIVEMKGIKGENSKVIDDIKPSVLNLIQSQIFSDTVGIVIVGCAYLFSNSQNDTRGTYPSSALVRILLISICPIIFNIGILFTFFIISCIIGPIGTLITRKFPAFISSIVHALSVVNYIMLFQILWYMQNWDLSRTIIGCCLAIMIEGFILKLVTIIFISKEFSHSKSNAAWWSGKWITSGLGWYVLSQPLREFLVKVSELSYFAGDLILGHIILFSQLPIILVPYIDTWHSMMLFWLKPIHQIKSKVLTKDQKRKRNIKVAFSMLLFIFAMLAFVAAIILPRILISVLDLDLDEYIPDMLQELIQPYTIVSSRKGIHSNHLKIQT</sequence>
<keyword evidence="6 11" id="KW-0812">Transmembrane</keyword>
<feature type="transmembrane region" description="Helical" evidence="11">
    <location>
        <begin position="553"/>
        <end position="573"/>
    </location>
</feature>
<comment type="subcellular location">
    <subcellularLocation>
        <location evidence="1">Membrane</location>
        <topology evidence="1">Multi-pass membrane protein</topology>
    </subcellularLocation>
</comment>
<dbReference type="InterPro" id="IPR003440">
    <property type="entry name" value="Glyco_trans_48_dom"/>
</dbReference>
<evidence type="ECO:0000256" key="5">
    <source>
        <dbReference type="ARBA" id="ARBA00022679"/>
    </source>
</evidence>
<feature type="transmembrane region" description="Helical" evidence="11">
    <location>
        <begin position="1677"/>
        <end position="1696"/>
    </location>
</feature>
<protein>
    <recommendedName>
        <fullName evidence="3">1,3-beta-glucan synthase</fullName>
        <ecNumber evidence="3">2.4.1.34</ecNumber>
    </recommendedName>
    <alternativeName>
        <fullName evidence="9">1,3-beta-D-glucan-UDP glucosyltransferase</fullName>
    </alternativeName>
</protein>